<dbReference type="EC" id="1.3.1.12" evidence="4"/>
<sequence length="374" mass="41757">MLPAKLQEIDQQIIDLLSKRIAVLAESAPISLEAQIANFAFYLAQCGVPESIWKNIVMDCAAVTTASLPVNSVQPRRVTLVGGNGMMGRFFRERLSAAGHQVCILEQSDWDDAEFLLARADLVLICVPIEYTIEVIHKLANYLEPNTALADIASIKTPILQAMLEHHKGPVMGLHPMFGQGIQSFLSQKVVVCPGREDFAFQWLLDLIENEGGKLILSTPEEHDQMMMAVQAIRNFKTFSFGVFLKEEEINIHRSLDFSSPIFRLEIGIVSRLLAQSAPLIVDIMLATPERREAICRLAKTYERLAKLVIQNDRDTLICEFKASHSFVGEELNGALEESTHVINALSIFQAAKEAEQKHLSFSGNTREAQLTYH</sequence>
<dbReference type="InterPro" id="IPR003099">
    <property type="entry name" value="Prephen_DH"/>
</dbReference>
<dbReference type="Proteomes" id="UP000632766">
    <property type="component" value="Unassembled WGS sequence"/>
</dbReference>
<reference evidence="4 5" key="1">
    <citation type="journal article" date="2021" name="Int. J. Syst. Evol. Microbiol.">
        <title>Amazonocrinis nigriterrae gen. nov., sp. nov., Atlanticothrix silvestris gen. nov., sp. nov. and Dendronalium phyllosphericum gen. nov., sp. nov., nostocacean cyanobacteria from Brazilian environments.</title>
        <authorList>
            <person name="Alvarenga D.O."/>
            <person name="Andreote A.P.D."/>
            <person name="Branco L.H.Z."/>
            <person name="Delbaje E."/>
            <person name="Cruz R.B."/>
            <person name="Varani A.M."/>
            <person name="Fiore M.F."/>
        </authorList>
    </citation>
    <scope>NUCLEOTIDE SEQUENCE [LARGE SCALE GENOMIC DNA]</scope>
    <source>
        <strain evidence="4 5">CENA67</strain>
    </source>
</reference>
<dbReference type="InterPro" id="IPR050812">
    <property type="entry name" value="Preph/Arog_dehydrog"/>
</dbReference>
<dbReference type="GO" id="GO:0070403">
    <property type="term" value="F:NAD+ binding"/>
    <property type="evidence" value="ECO:0007669"/>
    <property type="project" value="InterPro"/>
</dbReference>
<keyword evidence="4" id="KW-0413">Isomerase</keyword>
<dbReference type="InterPro" id="IPR008927">
    <property type="entry name" value="6-PGluconate_DH-like_C_sf"/>
</dbReference>
<feature type="domain" description="Prephenate/arogenate dehydrogenase" evidence="3">
    <location>
        <begin position="76"/>
        <end position="339"/>
    </location>
</feature>
<dbReference type="Pfam" id="PF20463">
    <property type="entry name" value="PDH_C"/>
    <property type="match status" value="1"/>
</dbReference>
<dbReference type="EC" id="5.4.99.5" evidence="4"/>
<comment type="similarity">
    <text evidence="1">Belongs to the prephenate/arogenate dehydrogenase family.</text>
</comment>
<accession>A0A8J7L9K1</accession>
<dbReference type="InterPro" id="IPR036291">
    <property type="entry name" value="NAD(P)-bd_dom_sf"/>
</dbReference>
<dbReference type="PROSITE" id="PS51176">
    <property type="entry name" value="PDH_ADH"/>
    <property type="match status" value="1"/>
</dbReference>
<keyword evidence="2 4" id="KW-0560">Oxidoreductase</keyword>
<dbReference type="GO" id="GO:0004665">
    <property type="term" value="F:prephenate dehydrogenase (NADP+) activity"/>
    <property type="evidence" value="ECO:0007669"/>
    <property type="project" value="InterPro"/>
</dbReference>
<protein>
    <submittedName>
        <fullName evidence="4">Bifunctional chorismate mutase/prephenate dehydrogenase</fullName>
        <ecNumber evidence="4">1.3.1.12</ecNumber>
        <ecNumber evidence="4">5.4.99.5</ecNumber>
    </submittedName>
</protein>
<dbReference type="InterPro" id="IPR046825">
    <property type="entry name" value="PDH_C"/>
</dbReference>
<dbReference type="Pfam" id="PF02153">
    <property type="entry name" value="PDH_N"/>
    <property type="match status" value="1"/>
</dbReference>
<evidence type="ECO:0000259" key="3">
    <source>
        <dbReference type="PROSITE" id="PS51176"/>
    </source>
</evidence>
<organism evidence="4 5">
    <name type="scientific">Amazonocrinis nigriterrae CENA67</name>
    <dbReference type="NCBI Taxonomy" id="2794033"/>
    <lineage>
        <taxon>Bacteria</taxon>
        <taxon>Bacillati</taxon>
        <taxon>Cyanobacteriota</taxon>
        <taxon>Cyanophyceae</taxon>
        <taxon>Nostocales</taxon>
        <taxon>Nostocaceae</taxon>
        <taxon>Amazonocrinis</taxon>
        <taxon>Amazonocrinis nigriterrae</taxon>
    </lineage>
</organism>
<dbReference type="SUPFAM" id="SSF48179">
    <property type="entry name" value="6-phosphogluconate dehydrogenase C-terminal domain-like"/>
    <property type="match status" value="1"/>
</dbReference>
<dbReference type="RefSeq" id="WP_198123573.1">
    <property type="nucleotide sequence ID" value="NZ_JAECZC010000006.1"/>
</dbReference>
<dbReference type="GO" id="GO:0004106">
    <property type="term" value="F:chorismate mutase activity"/>
    <property type="evidence" value="ECO:0007669"/>
    <property type="project" value="UniProtKB-EC"/>
</dbReference>
<evidence type="ECO:0000313" key="4">
    <source>
        <dbReference type="EMBL" id="MBH8561561.1"/>
    </source>
</evidence>
<dbReference type="Gene3D" id="1.10.3660.10">
    <property type="entry name" value="6-phosphogluconate dehydrogenase C-terminal like domain"/>
    <property type="match status" value="1"/>
</dbReference>
<gene>
    <name evidence="4" type="primary">tyrA</name>
    <name evidence="4" type="ORF">I8748_05105</name>
</gene>
<dbReference type="EMBL" id="JAECZC010000006">
    <property type="protein sequence ID" value="MBH8561561.1"/>
    <property type="molecule type" value="Genomic_DNA"/>
</dbReference>
<comment type="caution">
    <text evidence="4">The sequence shown here is derived from an EMBL/GenBank/DDBJ whole genome shotgun (WGS) entry which is preliminary data.</text>
</comment>
<dbReference type="AlphaFoldDB" id="A0A8J7L9K1"/>
<evidence type="ECO:0000256" key="2">
    <source>
        <dbReference type="ARBA" id="ARBA00023002"/>
    </source>
</evidence>
<dbReference type="InterPro" id="IPR046826">
    <property type="entry name" value="PDH_N"/>
</dbReference>
<dbReference type="NCBIfam" id="NF008400">
    <property type="entry name" value="PRK11199.1"/>
    <property type="match status" value="1"/>
</dbReference>
<proteinExistence type="inferred from homology"/>
<dbReference type="PANTHER" id="PTHR21363">
    <property type="entry name" value="PREPHENATE DEHYDROGENASE"/>
    <property type="match status" value="1"/>
</dbReference>
<evidence type="ECO:0000256" key="1">
    <source>
        <dbReference type="ARBA" id="ARBA00007964"/>
    </source>
</evidence>
<dbReference type="PANTHER" id="PTHR21363:SF0">
    <property type="entry name" value="PREPHENATE DEHYDROGENASE [NADP(+)]"/>
    <property type="match status" value="1"/>
</dbReference>
<dbReference type="GO" id="GO:0006571">
    <property type="term" value="P:tyrosine biosynthetic process"/>
    <property type="evidence" value="ECO:0007669"/>
    <property type="project" value="InterPro"/>
</dbReference>
<dbReference type="GO" id="GO:0008977">
    <property type="term" value="F:prephenate dehydrogenase (NAD+) activity"/>
    <property type="evidence" value="ECO:0007669"/>
    <property type="project" value="UniProtKB-EC"/>
</dbReference>
<keyword evidence="5" id="KW-1185">Reference proteome</keyword>
<dbReference type="Gene3D" id="3.40.50.720">
    <property type="entry name" value="NAD(P)-binding Rossmann-like Domain"/>
    <property type="match status" value="1"/>
</dbReference>
<dbReference type="SUPFAM" id="SSF51735">
    <property type="entry name" value="NAD(P)-binding Rossmann-fold domains"/>
    <property type="match status" value="1"/>
</dbReference>
<evidence type="ECO:0000313" key="5">
    <source>
        <dbReference type="Proteomes" id="UP000632766"/>
    </source>
</evidence>
<name>A0A8J7L9K1_9NOST</name>